<dbReference type="Pfam" id="PF16198">
    <property type="entry name" value="TruB_C_2"/>
    <property type="match status" value="1"/>
</dbReference>
<evidence type="ECO:0000256" key="5">
    <source>
        <dbReference type="HAMAP-Rule" id="MF_01080"/>
    </source>
</evidence>
<comment type="catalytic activity">
    <reaction evidence="1 5">
        <text>uridine(55) in tRNA = pseudouridine(55) in tRNA</text>
        <dbReference type="Rhea" id="RHEA:42532"/>
        <dbReference type="Rhea" id="RHEA-COMP:10101"/>
        <dbReference type="Rhea" id="RHEA-COMP:10102"/>
        <dbReference type="ChEBI" id="CHEBI:65314"/>
        <dbReference type="ChEBI" id="CHEBI:65315"/>
        <dbReference type="EC" id="5.4.99.25"/>
    </reaction>
</comment>
<dbReference type="CDD" id="cd02573">
    <property type="entry name" value="PseudoU_synth_EcTruB"/>
    <property type="match status" value="1"/>
</dbReference>
<proteinExistence type="inferred from homology"/>
<evidence type="ECO:0000256" key="2">
    <source>
        <dbReference type="ARBA" id="ARBA00005642"/>
    </source>
</evidence>
<sequence length="302" mass="32220">MANGFQNDPRMLGVLNVDKPAGMTSHDVVYRIRRVTRVKQVGHAGTLDPDATGVLLVCVGAATRIAEYLADEGKAYRAVLQLGSETDTEDASGQVLTQADASHITREDLERLLPSFTGEISQTPPMVSAVHHEGKRLYELARAGITVEREARTIRIDTLTLREFTPGPNATAVLDVECGKGTYIRTLCADLGKALGVGGHMASLRRTAVGGFHVDAAAPLETINPENVLSLMKPPAEALHGFPLQAVDDARRADILHGRAVPTGLADAPIVRVVDANQQLVALALADAGSLRPFKVFSTEHS</sequence>
<dbReference type="InterPro" id="IPR002501">
    <property type="entry name" value="PsdUridine_synth_N"/>
</dbReference>
<dbReference type="SUPFAM" id="SSF55120">
    <property type="entry name" value="Pseudouridine synthase"/>
    <property type="match status" value="1"/>
</dbReference>
<evidence type="ECO:0000256" key="3">
    <source>
        <dbReference type="ARBA" id="ARBA00022694"/>
    </source>
</evidence>
<keyword evidence="3 5" id="KW-0819">tRNA processing</keyword>
<comment type="function">
    <text evidence="5">Responsible for synthesis of pseudouridine from uracil-55 in the psi GC loop of transfer RNAs.</text>
</comment>
<dbReference type="GO" id="GO:0160148">
    <property type="term" value="F:tRNA pseudouridine(55) synthase activity"/>
    <property type="evidence" value="ECO:0007669"/>
    <property type="project" value="UniProtKB-EC"/>
</dbReference>
<comment type="similarity">
    <text evidence="2 5">Belongs to the pseudouridine synthase TruB family. Type 1 subfamily.</text>
</comment>
<keyword evidence="7" id="KW-1185">Reference proteome</keyword>
<reference evidence="6 7" key="1">
    <citation type="journal article" date="2019" name="Int. J. Syst. Evol. Microbiol.">
        <title>Capsulimonas corticalis gen. nov., sp. nov., an aerobic capsulated bacterium, of a novel bacterial order, Capsulimonadales ord. nov., of the class Armatimonadia of the phylum Armatimonadetes.</title>
        <authorList>
            <person name="Li J."/>
            <person name="Kudo C."/>
            <person name="Tonouchi A."/>
        </authorList>
    </citation>
    <scope>NUCLEOTIDE SEQUENCE [LARGE SCALE GENOMIC DNA]</scope>
    <source>
        <strain evidence="6 7">AX-7</strain>
    </source>
</reference>
<dbReference type="Pfam" id="PF01509">
    <property type="entry name" value="TruB_N"/>
    <property type="match status" value="1"/>
</dbReference>
<dbReference type="FunFam" id="3.30.2350.10:FF:000011">
    <property type="entry name" value="tRNA pseudouridine synthase B"/>
    <property type="match status" value="1"/>
</dbReference>
<dbReference type="EC" id="5.4.99.25" evidence="5"/>
<dbReference type="InterPro" id="IPR020103">
    <property type="entry name" value="PsdUridine_synth_cat_dom_sf"/>
</dbReference>
<organism evidence="6 7">
    <name type="scientific">Capsulimonas corticalis</name>
    <dbReference type="NCBI Taxonomy" id="2219043"/>
    <lineage>
        <taxon>Bacteria</taxon>
        <taxon>Bacillati</taxon>
        <taxon>Armatimonadota</taxon>
        <taxon>Armatimonadia</taxon>
        <taxon>Capsulimonadales</taxon>
        <taxon>Capsulimonadaceae</taxon>
        <taxon>Capsulimonas</taxon>
    </lineage>
</organism>
<dbReference type="InterPro" id="IPR014780">
    <property type="entry name" value="tRNA_psdUridine_synth_TruB"/>
</dbReference>
<dbReference type="OrthoDB" id="9802309at2"/>
<dbReference type="HAMAP" id="MF_01080">
    <property type="entry name" value="TruB_bact"/>
    <property type="match status" value="1"/>
</dbReference>
<dbReference type="FunCoup" id="A0A402CXJ7">
    <property type="interactions" value="386"/>
</dbReference>
<name>A0A402CXJ7_9BACT</name>
<dbReference type="KEGG" id="ccot:CCAX7_43100"/>
<evidence type="ECO:0000256" key="1">
    <source>
        <dbReference type="ARBA" id="ARBA00000385"/>
    </source>
</evidence>
<dbReference type="EMBL" id="AP025739">
    <property type="protein sequence ID" value="BDI32259.1"/>
    <property type="molecule type" value="Genomic_DNA"/>
</dbReference>
<dbReference type="Gene3D" id="3.30.2350.10">
    <property type="entry name" value="Pseudouridine synthase"/>
    <property type="match status" value="1"/>
</dbReference>
<dbReference type="GO" id="GO:1990481">
    <property type="term" value="P:mRNA pseudouridine synthesis"/>
    <property type="evidence" value="ECO:0007669"/>
    <property type="project" value="TreeGrafter"/>
</dbReference>
<protein>
    <recommendedName>
        <fullName evidence="5">tRNA pseudouridine synthase B</fullName>
        <ecNumber evidence="5">5.4.99.25</ecNumber>
    </recommendedName>
    <alternativeName>
        <fullName evidence="5">tRNA pseudouridine(55) synthase</fullName>
        <shortName evidence="5">Psi55 synthase</shortName>
    </alternativeName>
    <alternativeName>
        <fullName evidence="5">tRNA pseudouridylate synthase</fullName>
    </alternativeName>
    <alternativeName>
        <fullName evidence="5">tRNA-uridine isomerase</fullName>
    </alternativeName>
</protein>
<dbReference type="PANTHER" id="PTHR13767">
    <property type="entry name" value="TRNA-PSEUDOURIDINE SYNTHASE"/>
    <property type="match status" value="1"/>
</dbReference>
<dbReference type="Proteomes" id="UP000287394">
    <property type="component" value="Chromosome"/>
</dbReference>
<dbReference type="AlphaFoldDB" id="A0A402CXJ7"/>
<evidence type="ECO:0000256" key="4">
    <source>
        <dbReference type="ARBA" id="ARBA00023235"/>
    </source>
</evidence>
<dbReference type="PANTHER" id="PTHR13767:SF2">
    <property type="entry name" value="PSEUDOURIDYLATE SYNTHASE TRUB1"/>
    <property type="match status" value="1"/>
</dbReference>
<keyword evidence="4 5" id="KW-0413">Isomerase</keyword>
<dbReference type="GO" id="GO:0003723">
    <property type="term" value="F:RNA binding"/>
    <property type="evidence" value="ECO:0007669"/>
    <property type="project" value="InterPro"/>
</dbReference>
<dbReference type="RefSeq" id="WP_119322051.1">
    <property type="nucleotide sequence ID" value="NZ_AP025739.1"/>
</dbReference>
<evidence type="ECO:0000313" key="7">
    <source>
        <dbReference type="Proteomes" id="UP000287394"/>
    </source>
</evidence>
<dbReference type="NCBIfam" id="TIGR00431">
    <property type="entry name" value="TruB"/>
    <property type="match status" value="1"/>
</dbReference>
<accession>A0A402CXJ7</accession>
<evidence type="ECO:0000313" key="6">
    <source>
        <dbReference type="EMBL" id="BDI32259.1"/>
    </source>
</evidence>
<dbReference type="InterPro" id="IPR032819">
    <property type="entry name" value="TruB_C"/>
</dbReference>
<feature type="active site" description="Nucleophile" evidence="5">
    <location>
        <position position="48"/>
    </location>
</feature>
<dbReference type="GO" id="GO:0031119">
    <property type="term" value="P:tRNA pseudouridine synthesis"/>
    <property type="evidence" value="ECO:0007669"/>
    <property type="project" value="UniProtKB-UniRule"/>
</dbReference>
<gene>
    <name evidence="5" type="primary">truB</name>
    <name evidence="6" type="ORF">CCAX7_43100</name>
</gene>